<comment type="cofactor">
    <cofactor evidence="1">
        <name>Zn(2+)</name>
        <dbReference type="ChEBI" id="CHEBI:29105"/>
    </cofactor>
</comment>
<dbReference type="GO" id="GO:0046872">
    <property type="term" value="F:metal ion binding"/>
    <property type="evidence" value="ECO:0007669"/>
    <property type="project" value="UniProtKB-KW"/>
</dbReference>
<dbReference type="InterPro" id="IPR001261">
    <property type="entry name" value="ArgE/DapE_CS"/>
</dbReference>
<accession>A0A1N7NFU6</accession>
<dbReference type="Gene3D" id="3.30.70.360">
    <property type="match status" value="1"/>
</dbReference>
<protein>
    <submittedName>
        <fullName evidence="11">Acetylornithine deacetylase</fullName>
    </submittedName>
</protein>
<keyword evidence="5" id="KW-0028">Amino-acid biosynthesis</keyword>
<keyword evidence="7" id="KW-0378">Hydrolase</keyword>
<dbReference type="SUPFAM" id="SSF53187">
    <property type="entry name" value="Zn-dependent exopeptidases"/>
    <property type="match status" value="1"/>
</dbReference>
<evidence type="ECO:0000313" key="11">
    <source>
        <dbReference type="EMBL" id="SIS97186.1"/>
    </source>
</evidence>
<evidence type="ECO:0000313" key="12">
    <source>
        <dbReference type="Proteomes" id="UP000186141"/>
    </source>
</evidence>
<evidence type="ECO:0000256" key="3">
    <source>
        <dbReference type="ARBA" id="ARBA00022490"/>
    </source>
</evidence>
<dbReference type="SUPFAM" id="SSF55031">
    <property type="entry name" value="Bacterial exopeptidase dimerisation domain"/>
    <property type="match status" value="1"/>
</dbReference>
<keyword evidence="8" id="KW-0862">Zinc</keyword>
<evidence type="ECO:0000256" key="4">
    <source>
        <dbReference type="ARBA" id="ARBA00022571"/>
    </source>
</evidence>
<dbReference type="EMBL" id="FTOT01000003">
    <property type="protein sequence ID" value="SIS97186.1"/>
    <property type="molecule type" value="Genomic_DNA"/>
</dbReference>
<evidence type="ECO:0000259" key="10">
    <source>
        <dbReference type="Pfam" id="PF07687"/>
    </source>
</evidence>
<dbReference type="PANTHER" id="PTHR43808">
    <property type="entry name" value="ACETYLORNITHINE DEACETYLASE"/>
    <property type="match status" value="1"/>
</dbReference>
<gene>
    <name evidence="11" type="ORF">SAMN05421774_103366</name>
</gene>
<organism evidence="11 12">
    <name type="scientific">Gemmobacter megaterium</name>
    <dbReference type="NCBI Taxonomy" id="1086013"/>
    <lineage>
        <taxon>Bacteria</taxon>
        <taxon>Pseudomonadati</taxon>
        <taxon>Pseudomonadota</taxon>
        <taxon>Alphaproteobacteria</taxon>
        <taxon>Rhodobacterales</taxon>
        <taxon>Paracoccaceae</taxon>
        <taxon>Gemmobacter</taxon>
    </lineage>
</organism>
<dbReference type="STRING" id="1086013.SAMN05421774_103366"/>
<dbReference type="InterPro" id="IPR011650">
    <property type="entry name" value="Peptidase_M20_dimer"/>
</dbReference>
<dbReference type="AlphaFoldDB" id="A0A1N7NFU6"/>
<dbReference type="InterPro" id="IPR050072">
    <property type="entry name" value="Peptidase_M20A"/>
</dbReference>
<dbReference type="PANTHER" id="PTHR43808:SF31">
    <property type="entry name" value="N-ACETYL-L-CITRULLINE DEACETYLASE"/>
    <property type="match status" value="1"/>
</dbReference>
<keyword evidence="6" id="KW-0479">Metal-binding</keyword>
<feature type="domain" description="Peptidase M20 dimerisation" evidence="10">
    <location>
        <begin position="170"/>
        <end position="271"/>
    </location>
</feature>
<proteinExistence type="inferred from homology"/>
<dbReference type="Gene3D" id="3.40.630.10">
    <property type="entry name" value="Zn peptidases"/>
    <property type="match status" value="1"/>
</dbReference>
<dbReference type="NCBIfam" id="TIGR01892">
    <property type="entry name" value="AcOrn-deacetyl"/>
    <property type="match status" value="1"/>
</dbReference>
<reference evidence="11 12" key="1">
    <citation type="submission" date="2017-01" db="EMBL/GenBank/DDBJ databases">
        <authorList>
            <person name="Mah S.A."/>
            <person name="Swanson W.J."/>
            <person name="Moy G.W."/>
            <person name="Vacquier V.D."/>
        </authorList>
    </citation>
    <scope>NUCLEOTIDE SEQUENCE [LARGE SCALE GENOMIC DNA]</scope>
    <source>
        <strain evidence="11 12">DSM 26375</strain>
    </source>
</reference>
<evidence type="ECO:0000256" key="2">
    <source>
        <dbReference type="ARBA" id="ARBA00005691"/>
    </source>
</evidence>
<evidence type="ECO:0000256" key="1">
    <source>
        <dbReference type="ARBA" id="ARBA00001947"/>
    </source>
</evidence>
<dbReference type="RefSeq" id="WP_076531129.1">
    <property type="nucleotide sequence ID" value="NZ_BMEH01000003.1"/>
</dbReference>
<evidence type="ECO:0000256" key="9">
    <source>
        <dbReference type="ARBA" id="ARBA00023285"/>
    </source>
</evidence>
<comment type="similarity">
    <text evidence="2">Belongs to the peptidase M20A family. ArgE subfamily.</text>
</comment>
<dbReference type="OrthoDB" id="9809784at2"/>
<evidence type="ECO:0000256" key="7">
    <source>
        <dbReference type="ARBA" id="ARBA00022801"/>
    </source>
</evidence>
<keyword evidence="12" id="KW-1185">Reference proteome</keyword>
<dbReference type="NCBIfam" id="NF005710">
    <property type="entry name" value="PRK07522.1"/>
    <property type="match status" value="1"/>
</dbReference>
<dbReference type="GO" id="GO:0006526">
    <property type="term" value="P:L-arginine biosynthetic process"/>
    <property type="evidence" value="ECO:0007669"/>
    <property type="project" value="UniProtKB-KW"/>
</dbReference>
<evidence type="ECO:0000256" key="5">
    <source>
        <dbReference type="ARBA" id="ARBA00022605"/>
    </source>
</evidence>
<dbReference type="InterPro" id="IPR002933">
    <property type="entry name" value="Peptidase_M20"/>
</dbReference>
<dbReference type="Pfam" id="PF01546">
    <property type="entry name" value="Peptidase_M20"/>
    <property type="match status" value="1"/>
</dbReference>
<dbReference type="CDD" id="cd03894">
    <property type="entry name" value="M20_ArgE"/>
    <property type="match status" value="1"/>
</dbReference>
<keyword evidence="9" id="KW-0170">Cobalt</keyword>
<dbReference type="Proteomes" id="UP000186141">
    <property type="component" value="Unassembled WGS sequence"/>
</dbReference>
<dbReference type="Pfam" id="PF07687">
    <property type="entry name" value="M20_dimer"/>
    <property type="match status" value="1"/>
</dbReference>
<keyword evidence="3" id="KW-0963">Cytoplasm</keyword>
<dbReference type="GO" id="GO:0008777">
    <property type="term" value="F:acetylornithine deacetylase activity"/>
    <property type="evidence" value="ECO:0007669"/>
    <property type="project" value="TreeGrafter"/>
</dbReference>
<name>A0A1N7NFU6_9RHOB</name>
<dbReference type="InterPro" id="IPR036264">
    <property type="entry name" value="Bact_exopeptidase_dim_dom"/>
</dbReference>
<evidence type="ECO:0000256" key="8">
    <source>
        <dbReference type="ARBA" id="ARBA00022833"/>
    </source>
</evidence>
<evidence type="ECO:0000256" key="6">
    <source>
        <dbReference type="ARBA" id="ARBA00022723"/>
    </source>
</evidence>
<sequence>MTPTAILADLVAIPSVCGTPNGEIAARVQAALAAHGLPCHVVPGPEADRANLFATIGPADRPGQVLSGHMDVVPADPAGWGSDPFRLVQAGGRLTGRGAVDMKGFLACMIAMVPEFLAMPLQRPVHLAFSYDEELGCRGVPHLLARIDEFCARPMGCIVGEPSDMQPVLSHKGKVAMELGFAGQSGHSSTPAQGLNAIYPAARLAACAGDMAAALATGPVQDALFDPPHSTLQVGTIRGGIGVNVIPDRCVMEVELRTIPGQDADEVLSILLAEQDRLAAETGAGILRRELSRYPALAAQSDELAALAARISGLPPRQSVSYGTEAGLFARAGIPAIICGPGSITRAHKPDEYILDSELNACMAMLRALGAELCR</sequence>
<dbReference type="PROSITE" id="PS00759">
    <property type="entry name" value="ARGE_DAPE_CPG2_2"/>
    <property type="match status" value="1"/>
</dbReference>
<keyword evidence="4" id="KW-0055">Arginine biosynthesis</keyword>
<dbReference type="InterPro" id="IPR010169">
    <property type="entry name" value="AcOrn-deacetyl"/>
</dbReference>